<dbReference type="PANTHER" id="PTHR12747:SF0">
    <property type="entry name" value="ELONGATOR COMPLEX PROTEIN 1"/>
    <property type="match status" value="1"/>
</dbReference>
<reference evidence="10" key="1">
    <citation type="journal article" date="2018" name="Nat. Microbiol.">
        <title>Leveraging single-cell genomics to expand the fungal tree of life.</title>
        <authorList>
            <person name="Ahrendt S.R."/>
            <person name="Quandt C.A."/>
            <person name="Ciobanu D."/>
            <person name="Clum A."/>
            <person name="Salamov A."/>
            <person name="Andreopoulos B."/>
            <person name="Cheng J.F."/>
            <person name="Woyke T."/>
            <person name="Pelin A."/>
            <person name="Henrissat B."/>
            <person name="Reynolds N.K."/>
            <person name="Benny G.L."/>
            <person name="Smith M.E."/>
            <person name="James T.Y."/>
            <person name="Grigoriev I.V."/>
        </authorList>
    </citation>
    <scope>NUCLEOTIDE SEQUENCE [LARGE SCALE GENOMIC DNA]</scope>
</reference>
<feature type="domain" description="ELP1 alpha-solenoid" evidence="8">
    <location>
        <begin position="476"/>
        <end position="547"/>
    </location>
</feature>
<keyword evidence="10" id="KW-1185">Reference proteome</keyword>
<dbReference type="AlphaFoldDB" id="A0A4P9VX93"/>
<evidence type="ECO:0000259" key="6">
    <source>
        <dbReference type="Pfam" id="PF04762"/>
    </source>
</evidence>
<dbReference type="Pfam" id="PF23797">
    <property type="entry name" value="Beta-prop_ELP1_2nd"/>
    <property type="match status" value="1"/>
</dbReference>
<comment type="pathway">
    <text evidence="2">tRNA modification; 5-methoxycarbonylmethyl-2-thiouridine-tRNA biosynthesis.</text>
</comment>
<dbReference type="InterPro" id="IPR056167">
    <property type="entry name" value="A-sol_ELP1"/>
</dbReference>
<dbReference type="EMBL" id="ML000220">
    <property type="protein sequence ID" value="RKO84341.1"/>
    <property type="molecule type" value="Genomic_DNA"/>
</dbReference>
<dbReference type="GO" id="GO:0002926">
    <property type="term" value="P:tRNA wobble base 5-methoxycarbonylmethyl-2-thiouridinylation"/>
    <property type="evidence" value="ECO:0007669"/>
    <property type="project" value="TreeGrafter"/>
</dbReference>
<comment type="subcellular location">
    <subcellularLocation>
        <location evidence="1">Cytoplasm</location>
    </subcellularLocation>
</comment>
<dbReference type="SUPFAM" id="SSF69322">
    <property type="entry name" value="Tricorn protease domain 2"/>
    <property type="match status" value="1"/>
</dbReference>
<proteinExistence type="inferred from homology"/>
<feature type="domain" description="ELP1 first N-terminal beta-propeller" evidence="6">
    <location>
        <begin position="1"/>
        <end position="124"/>
    </location>
</feature>
<evidence type="ECO:0000256" key="4">
    <source>
        <dbReference type="ARBA" id="ARBA00022490"/>
    </source>
</evidence>
<keyword evidence="4" id="KW-0963">Cytoplasm</keyword>
<dbReference type="GO" id="GO:0005829">
    <property type="term" value="C:cytosol"/>
    <property type="evidence" value="ECO:0007669"/>
    <property type="project" value="TreeGrafter"/>
</dbReference>
<sequence>RECILQSTSEVVARLEHPLSWRPSGNLIASSQQLPHRHDVVFFERNGLRHGEFTIREEGARVVELLWNSDSTVLAVWLERVTAGGKKSSAVQLWTTNNYYWYFKQEIRSPVESDLIAGVAWDPELALRLVVVTADGLYQRLDFCMDVFISATIAEGNPATVAVVDGRDLLLTPFKFQNVPPPMSALRLPLPSPAAHVAFGPTSAGDDMAVLLCDSTRPVRMPETLGSLSLNDPTSPTRYRQLLFLDETTLATIHPALEGTGDDLAIFTLANPSSSTQSDRSIVDQTRLPLPGRIVRIHPASNAIIVQMLDGCVKRVEKGYRGWDARDVLRFPAMCPWMGVVSVGKPDLKEEVYVGLTDRNKLYVNDRLLSPDCTSFALHDDFLALSTLTHTARFVPLDVPLEGGPRDGYFGRGGWEEASHVSTLRDPFILLTIGSEDAPRKLRDRLPPRIRFIHRAPRTQSILSPLSSSANPSTKSHDYRTSYLLVRKHRLDMNLLVDHDPAAFSAHVTDFVAQVDDPEYLNLFLSGLRNEDVIVSMYGGAVADKADTAAAVG</sequence>
<keyword evidence="5" id="KW-0819">tRNA processing</keyword>
<evidence type="ECO:0000313" key="10">
    <source>
        <dbReference type="Proteomes" id="UP000269721"/>
    </source>
</evidence>
<dbReference type="GO" id="GO:0000049">
    <property type="term" value="F:tRNA binding"/>
    <property type="evidence" value="ECO:0007669"/>
    <property type="project" value="TreeGrafter"/>
</dbReference>
<dbReference type="OrthoDB" id="40048at2759"/>
<evidence type="ECO:0000256" key="5">
    <source>
        <dbReference type="ARBA" id="ARBA00022694"/>
    </source>
</evidence>
<protein>
    <submittedName>
        <fullName evidence="9">IKI3 family-domain-containing protein</fullName>
    </submittedName>
</protein>
<dbReference type="UniPathway" id="UPA00988"/>
<feature type="non-terminal residue" evidence="9">
    <location>
        <position position="1"/>
    </location>
</feature>
<evidence type="ECO:0000256" key="1">
    <source>
        <dbReference type="ARBA" id="ARBA00004496"/>
    </source>
</evidence>
<dbReference type="InterPro" id="IPR056165">
    <property type="entry name" value="Beta-prop_ELP1_2nd"/>
</dbReference>
<dbReference type="InterPro" id="IPR006849">
    <property type="entry name" value="Elp1"/>
</dbReference>
<dbReference type="Proteomes" id="UP000269721">
    <property type="component" value="Unassembled WGS sequence"/>
</dbReference>
<evidence type="ECO:0000259" key="7">
    <source>
        <dbReference type="Pfam" id="PF23797"/>
    </source>
</evidence>
<name>A0A4P9VX93_9FUNG</name>
<dbReference type="InterPro" id="IPR056164">
    <property type="entry name" value="Beta-prop_ELP1_1st"/>
</dbReference>
<evidence type="ECO:0000259" key="8">
    <source>
        <dbReference type="Pfam" id="PF23925"/>
    </source>
</evidence>
<feature type="domain" description="ELP1 N-terminal second beta-propeller" evidence="7">
    <location>
        <begin position="163"/>
        <end position="398"/>
    </location>
</feature>
<organism evidence="9 10">
    <name type="scientific">Blyttiomyces helicus</name>
    <dbReference type="NCBI Taxonomy" id="388810"/>
    <lineage>
        <taxon>Eukaryota</taxon>
        <taxon>Fungi</taxon>
        <taxon>Fungi incertae sedis</taxon>
        <taxon>Chytridiomycota</taxon>
        <taxon>Chytridiomycota incertae sedis</taxon>
        <taxon>Chytridiomycetes</taxon>
        <taxon>Chytridiomycetes incertae sedis</taxon>
        <taxon>Blyttiomyces</taxon>
    </lineage>
</organism>
<dbReference type="Pfam" id="PF23925">
    <property type="entry name" value="A-sol_ELP1"/>
    <property type="match status" value="1"/>
</dbReference>
<evidence type="ECO:0000256" key="2">
    <source>
        <dbReference type="ARBA" id="ARBA00005043"/>
    </source>
</evidence>
<evidence type="ECO:0000256" key="3">
    <source>
        <dbReference type="ARBA" id="ARBA00006086"/>
    </source>
</evidence>
<gene>
    <name evidence="9" type="ORF">BDK51DRAFT_35152</name>
</gene>
<dbReference type="Pfam" id="PF04762">
    <property type="entry name" value="Beta-prop_ELP1_1st"/>
    <property type="match status" value="1"/>
</dbReference>
<evidence type="ECO:0000313" key="9">
    <source>
        <dbReference type="EMBL" id="RKO84341.1"/>
    </source>
</evidence>
<feature type="non-terminal residue" evidence="9">
    <location>
        <position position="553"/>
    </location>
</feature>
<dbReference type="GO" id="GO:0033588">
    <property type="term" value="C:elongator holoenzyme complex"/>
    <property type="evidence" value="ECO:0007669"/>
    <property type="project" value="InterPro"/>
</dbReference>
<comment type="similarity">
    <text evidence="3">Belongs to the ELP1/IKA1 family.</text>
</comment>
<accession>A0A4P9VX93</accession>
<dbReference type="PANTHER" id="PTHR12747">
    <property type="entry name" value="ELONGATOR COMPLEX PROTEIN 1"/>
    <property type="match status" value="1"/>
</dbReference>